<dbReference type="RefSeq" id="WP_096409101.1">
    <property type="nucleotide sequence ID" value="NZ_AP017372.2"/>
</dbReference>
<dbReference type="AlphaFoldDB" id="A0A2Z6EZM5"/>
<protein>
    <submittedName>
        <fullName evidence="1">Uncharacterized protein</fullName>
    </submittedName>
</protein>
<evidence type="ECO:0000313" key="1">
    <source>
        <dbReference type="EMBL" id="BBE11033.1"/>
    </source>
</evidence>
<proteinExistence type="predicted"/>
<gene>
    <name evidence="1" type="ORF">HH1059_11000</name>
</gene>
<reference evidence="1" key="1">
    <citation type="submission" date="2016-02" db="EMBL/GenBank/DDBJ databases">
        <title>Halorhodospira halochloris DSM-1059 complete genome, version 2.</title>
        <authorList>
            <person name="Tsukatani Y."/>
        </authorList>
    </citation>
    <scope>NUCLEOTIDE SEQUENCE</scope>
    <source>
        <strain evidence="1">DSM 1059</strain>
    </source>
</reference>
<keyword evidence="2" id="KW-1185">Reference proteome</keyword>
<dbReference type="Proteomes" id="UP000218890">
    <property type="component" value="Chromosome"/>
</dbReference>
<accession>A0A2Z6EZM5</accession>
<dbReference type="KEGG" id="hhk:HH1059_11000"/>
<organism evidence="1 2">
    <name type="scientific">Halorhodospira halochloris</name>
    <name type="common">Ectothiorhodospira halochloris</name>
    <dbReference type="NCBI Taxonomy" id="1052"/>
    <lineage>
        <taxon>Bacteria</taxon>
        <taxon>Pseudomonadati</taxon>
        <taxon>Pseudomonadota</taxon>
        <taxon>Gammaproteobacteria</taxon>
        <taxon>Chromatiales</taxon>
        <taxon>Ectothiorhodospiraceae</taxon>
        <taxon>Halorhodospira</taxon>
    </lineage>
</organism>
<sequence length="112" mass="12897">MSFQSGRVFLHWNYYIALEQDLAKLSRYIEFTEGNFSTYSIELAHLLLAASSEVDVVMKELCSILSPNDRRRNIGDYKRVVERGLPRVVGCQNPYIFGGGFKNKHIYWVATS</sequence>
<name>A0A2Z6EZM5_HALHR</name>
<evidence type="ECO:0000313" key="2">
    <source>
        <dbReference type="Proteomes" id="UP000218890"/>
    </source>
</evidence>
<dbReference type="OrthoDB" id="1437907at2"/>
<dbReference type="EMBL" id="AP017372">
    <property type="protein sequence ID" value="BBE11033.1"/>
    <property type="molecule type" value="Genomic_DNA"/>
</dbReference>